<gene>
    <name evidence="1" type="ORF">G7Y89_g13802</name>
</gene>
<dbReference type="PANTHER" id="PTHR46082">
    <property type="entry name" value="ATP/GTP-BINDING PROTEIN-RELATED"/>
    <property type="match status" value="1"/>
</dbReference>
<dbReference type="Gene3D" id="1.25.40.10">
    <property type="entry name" value="Tetratricopeptide repeat domain"/>
    <property type="match status" value="1"/>
</dbReference>
<dbReference type="OrthoDB" id="626167at2759"/>
<dbReference type="Pfam" id="PF13181">
    <property type="entry name" value="TPR_8"/>
    <property type="match status" value="1"/>
</dbReference>
<dbReference type="EMBL" id="JAAMPI010001676">
    <property type="protein sequence ID" value="KAF4624367.1"/>
    <property type="molecule type" value="Genomic_DNA"/>
</dbReference>
<dbReference type="Proteomes" id="UP000566819">
    <property type="component" value="Unassembled WGS sequence"/>
</dbReference>
<evidence type="ECO:0008006" key="3">
    <source>
        <dbReference type="Google" id="ProtNLM"/>
    </source>
</evidence>
<evidence type="ECO:0000313" key="1">
    <source>
        <dbReference type="EMBL" id="KAF4624367.1"/>
    </source>
</evidence>
<evidence type="ECO:0000313" key="2">
    <source>
        <dbReference type="Proteomes" id="UP000566819"/>
    </source>
</evidence>
<organism evidence="1 2">
    <name type="scientific">Cudoniella acicularis</name>
    <dbReference type="NCBI Taxonomy" id="354080"/>
    <lineage>
        <taxon>Eukaryota</taxon>
        <taxon>Fungi</taxon>
        <taxon>Dikarya</taxon>
        <taxon>Ascomycota</taxon>
        <taxon>Pezizomycotina</taxon>
        <taxon>Leotiomycetes</taxon>
        <taxon>Helotiales</taxon>
        <taxon>Tricladiaceae</taxon>
        <taxon>Cudoniella</taxon>
    </lineage>
</organism>
<dbReference type="AlphaFoldDB" id="A0A8H4R9Y6"/>
<proteinExistence type="predicted"/>
<dbReference type="InterPro" id="IPR053137">
    <property type="entry name" value="NLR-like"/>
</dbReference>
<reference evidence="1 2" key="1">
    <citation type="submission" date="2020-03" db="EMBL/GenBank/DDBJ databases">
        <title>Draft Genome Sequence of Cudoniella acicularis.</title>
        <authorList>
            <person name="Buettner E."/>
            <person name="Kellner H."/>
        </authorList>
    </citation>
    <scope>NUCLEOTIDE SEQUENCE [LARGE SCALE GENOMIC DNA]</scope>
    <source>
        <strain evidence="1 2">DSM 108380</strain>
    </source>
</reference>
<dbReference type="InterPro" id="IPR011990">
    <property type="entry name" value="TPR-like_helical_dom_sf"/>
</dbReference>
<sequence>MTRRALKGLEDALGPKHTSTLLTVHNLGLLYTNQGKLAEAEAMYNRALQGYEHALGPDLMSSYIPALNTMFAFGDLFSQTDRKDMAKTMYTRALSGYAAVRGASSDICKDLEGRLQTLQLTTAETCDDASIDSKARESKSLVRRILRKARR</sequence>
<keyword evidence="2" id="KW-1185">Reference proteome</keyword>
<comment type="caution">
    <text evidence="1">The sequence shown here is derived from an EMBL/GenBank/DDBJ whole genome shotgun (WGS) entry which is preliminary data.</text>
</comment>
<dbReference type="PANTHER" id="PTHR46082:SF6">
    <property type="entry name" value="AAA+ ATPASE DOMAIN-CONTAINING PROTEIN-RELATED"/>
    <property type="match status" value="1"/>
</dbReference>
<dbReference type="InterPro" id="IPR019734">
    <property type="entry name" value="TPR_rpt"/>
</dbReference>
<dbReference type="SUPFAM" id="SSF48452">
    <property type="entry name" value="TPR-like"/>
    <property type="match status" value="1"/>
</dbReference>
<dbReference type="Pfam" id="PF13374">
    <property type="entry name" value="TPR_10"/>
    <property type="match status" value="1"/>
</dbReference>
<accession>A0A8H4R9Y6</accession>
<protein>
    <recommendedName>
        <fullName evidence="3">Kinesin light chain</fullName>
    </recommendedName>
</protein>
<name>A0A8H4R9Y6_9HELO</name>